<dbReference type="InterPro" id="IPR055348">
    <property type="entry name" value="DctQ"/>
</dbReference>
<evidence type="ECO:0000256" key="9">
    <source>
        <dbReference type="RuleBase" id="RU369079"/>
    </source>
</evidence>
<evidence type="ECO:0000256" key="4">
    <source>
        <dbReference type="ARBA" id="ARBA00022519"/>
    </source>
</evidence>
<feature type="transmembrane region" description="Helical" evidence="9">
    <location>
        <begin position="23"/>
        <end position="49"/>
    </location>
</feature>
<keyword evidence="2 9" id="KW-0813">Transport</keyword>
<protein>
    <recommendedName>
        <fullName evidence="9">TRAP transporter small permease protein</fullName>
    </recommendedName>
</protein>
<feature type="domain" description="Tripartite ATP-independent periplasmic transporters DctQ component" evidence="10">
    <location>
        <begin position="35"/>
        <end position="163"/>
    </location>
</feature>
<accession>A0ABY1N9G0</accession>
<evidence type="ECO:0000259" key="10">
    <source>
        <dbReference type="Pfam" id="PF04290"/>
    </source>
</evidence>
<comment type="function">
    <text evidence="9">Part of the tripartite ATP-independent periplasmic (TRAP) transport system.</text>
</comment>
<evidence type="ECO:0000256" key="7">
    <source>
        <dbReference type="ARBA" id="ARBA00023136"/>
    </source>
</evidence>
<evidence type="ECO:0000313" key="11">
    <source>
        <dbReference type="EMBL" id="SMP03298.1"/>
    </source>
</evidence>
<evidence type="ECO:0000256" key="2">
    <source>
        <dbReference type="ARBA" id="ARBA00022448"/>
    </source>
</evidence>
<gene>
    <name evidence="11" type="ORF">SAMN06265374_0532</name>
</gene>
<dbReference type="PANTHER" id="PTHR35011:SF2">
    <property type="entry name" value="2,3-DIKETO-L-GULONATE TRAP TRANSPORTER SMALL PERMEASE PROTEIN YIAM"/>
    <property type="match status" value="1"/>
</dbReference>
<name>A0ABY1N9G0_9HYPH</name>
<evidence type="ECO:0000256" key="1">
    <source>
        <dbReference type="ARBA" id="ARBA00004429"/>
    </source>
</evidence>
<keyword evidence="6 9" id="KW-1133">Transmembrane helix</keyword>
<evidence type="ECO:0000256" key="3">
    <source>
        <dbReference type="ARBA" id="ARBA00022475"/>
    </source>
</evidence>
<proteinExistence type="inferred from homology"/>
<evidence type="ECO:0000313" key="12">
    <source>
        <dbReference type="Proteomes" id="UP001157914"/>
    </source>
</evidence>
<evidence type="ECO:0000256" key="6">
    <source>
        <dbReference type="ARBA" id="ARBA00022989"/>
    </source>
</evidence>
<organism evidence="11 12">
    <name type="scientific">Roseibium denhamense</name>
    <dbReference type="NCBI Taxonomy" id="76305"/>
    <lineage>
        <taxon>Bacteria</taxon>
        <taxon>Pseudomonadati</taxon>
        <taxon>Pseudomonadota</taxon>
        <taxon>Alphaproteobacteria</taxon>
        <taxon>Hyphomicrobiales</taxon>
        <taxon>Stappiaceae</taxon>
        <taxon>Roseibium</taxon>
    </lineage>
</organism>
<feature type="transmembrane region" description="Helical" evidence="9">
    <location>
        <begin position="139"/>
        <end position="162"/>
    </location>
</feature>
<dbReference type="Pfam" id="PF04290">
    <property type="entry name" value="DctQ"/>
    <property type="match status" value="1"/>
</dbReference>
<sequence>MEERPEAKAPDWRHTIQRWVSRLLGGACLLILAALIGLTTVDVIARYFFNSPVSGAYELTQLLLAALIFCALPLTTGAGEHIEVELLDGVKSKSLKLFGAALAGIATAGTFLMIALELVDHAEKLQRRGTVTDSLEIPLALAGWLGAASFALSAFAAVTWSISRIRKEA</sequence>
<evidence type="ECO:0000256" key="8">
    <source>
        <dbReference type="ARBA" id="ARBA00038436"/>
    </source>
</evidence>
<dbReference type="InterPro" id="IPR007387">
    <property type="entry name" value="TRAP_DctQ"/>
</dbReference>
<dbReference type="PANTHER" id="PTHR35011">
    <property type="entry name" value="2,3-DIKETO-L-GULONATE TRAP TRANSPORTER SMALL PERMEASE PROTEIN YIAM"/>
    <property type="match status" value="1"/>
</dbReference>
<dbReference type="EMBL" id="FXTT01000001">
    <property type="protein sequence ID" value="SMP03298.1"/>
    <property type="molecule type" value="Genomic_DNA"/>
</dbReference>
<comment type="subunit">
    <text evidence="9">The complex comprises the extracytoplasmic solute receptor protein and the two transmembrane proteins.</text>
</comment>
<comment type="caution">
    <text evidence="11">The sequence shown here is derived from an EMBL/GenBank/DDBJ whole genome shotgun (WGS) entry which is preliminary data.</text>
</comment>
<keyword evidence="5 9" id="KW-0812">Transmembrane</keyword>
<dbReference type="RefSeq" id="WP_155190822.1">
    <property type="nucleotide sequence ID" value="NZ_BAAAEA010000001.1"/>
</dbReference>
<feature type="transmembrane region" description="Helical" evidence="9">
    <location>
        <begin position="97"/>
        <end position="119"/>
    </location>
</feature>
<dbReference type="Proteomes" id="UP001157914">
    <property type="component" value="Unassembled WGS sequence"/>
</dbReference>
<keyword evidence="3" id="KW-1003">Cell membrane</keyword>
<evidence type="ECO:0000256" key="5">
    <source>
        <dbReference type="ARBA" id="ARBA00022692"/>
    </source>
</evidence>
<keyword evidence="12" id="KW-1185">Reference proteome</keyword>
<comment type="similarity">
    <text evidence="8 9">Belongs to the TRAP transporter small permease family.</text>
</comment>
<feature type="transmembrane region" description="Helical" evidence="9">
    <location>
        <begin position="55"/>
        <end position="76"/>
    </location>
</feature>
<comment type="subcellular location">
    <subcellularLocation>
        <location evidence="1 9">Cell inner membrane</location>
        <topology evidence="1 9">Multi-pass membrane protein</topology>
    </subcellularLocation>
</comment>
<keyword evidence="7 9" id="KW-0472">Membrane</keyword>
<keyword evidence="4 9" id="KW-0997">Cell inner membrane</keyword>
<reference evidence="11 12" key="1">
    <citation type="submission" date="2017-05" db="EMBL/GenBank/DDBJ databases">
        <authorList>
            <person name="Varghese N."/>
            <person name="Submissions S."/>
        </authorList>
    </citation>
    <scope>NUCLEOTIDE SEQUENCE [LARGE SCALE GENOMIC DNA]</scope>
    <source>
        <strain evidence="11 12">DSM 15949</strain>
    </source>
</reference>